<keyword evidence="1" id="KW-0472">Membrane</keyword>
<protein>
    <submittedName>
        <fullName evidence="2">Uncharacterized protein</fullName>
    </submittedName>
</protein>
<name>A0ABT5J570_RHOTP</name>
<reference evidence="2" key="2">
    <citation type="submission" date="2023-02" db="EMBL/GenBank/DDBJ databases">
        <authorList>
            <person name="Rayyan A."/>
            <person name="Meyer T."/>
            <person name="Kyndt J.A."/>
        </authorList>
    </citation>
    <scope>NUCLEOTIDE SEQUENCE</scope>
    <source>
        <strain evidence="2">DSM 9987</strain>
    </source>
</reference>
<evidence type="ECO:0000313" key="2">
    <source>
        <dbReference type="EMBL" id="MDC7784798.1"/>
    </source>
</evidence>
<dbReference type="Proteomes" id="UP001165652">
    <property type="component" value="Unassembled WGS sequence"/>
</dbReference>
<dbReference type="EMBL" id="JAQQLI010000003">
    <property type="protein sequence ID" value="MDC7784798.1"/>
    <property type="molecule type" value="Genomic_DNA"/>
</dbReference>
<proteinExistence type="predicted"/>
<keyword evidence="1" id="KW-1133">Transmembrane helix</keyword>
<keyword evidence="1" id="KW-0812">Transmembrane</keyword>
<organism evidence="2 3">
    <name type="scientific">Rhodoplanes tepidamans</name>
    <name type="common">Rhodoplanes cryptolactis</name>
    <dbReference type="NCBI Taxonomy" id="200616"/>
    <lineage>
        <taxon>Bacteria</taxon>
        <taxon>Pseudomonadati</taxon>
        <taxon>Pseudomonadota</taxon>
        <taxon>Alphaproteobacteria</taxon>
        <taxon>Hyphomicrobiales</taxon>
        <taxon>Nitrobacteraceae</taxon>
        <taxon>Rhodoplanes</taxon>
    </lineage>
</organism>
<gene>
    <name evidence="2" type="ORF">PQJ73_03800</name>
</gene>
<accession>A0ABT5J570</accession>
<comment type="caution">
    <text evidence="2">The sequence shown here is derived from an EMBL/GenBank/DDBJ whole genome shotgun (WGS) entry which is preliminary data.</text>
</comment>
<feature type="transmembrane region" description="Helical" evidence="1">
    <location>
        <begin position="12"/>
        <end position="40"/>
    </location>
</feature>
<evidence type="ECO:0000256" key="1">
    <source>
        <dbReference type="SAM" id="Phobius"/>
    </source>
</evidence>
<dbReference type="RefSeq" id="WP_272775644.1">
    <property type="nucleotide sequence ID" value="NZ_JAQQLI010000003.1"/>
</dbReference>
<sequence length="153" mass="16730">MSGTPPDWLTALALIVMFAGGIGCGWLARDWAAPICLIYWRARCRDREREIEEIMSGSAHEADLQEAEELRTSLTSALHSVGELRAEARELRFLLWHAVHAAGGEIVISVHALARHDPRDLVLHKSDDVGTRDVALRASVVGASEEPSVEAGQ</sequence>
<reference evidence="2" key="1">
    <citation type="journal article" date="2023" name="Microbiol Resour">
        <title>Genome Sequences of Rhodoplanes serenus and Two Thermotolerant Strains, Rhodoplanes tepidamans and 'Rhodoplanes cryptolactis,' Further Refine the Genus.</title>
        <authorList>
            <person name="Rayyan A.A."/>
            <person name="Kyndt J.A."/>
        </authorList>
    </citation>
    <scope>NUCLEOTIDE SEQUENCE</scope>
    <source>
        <strain evidence="2">DSM 9987</strain>
    </source>
</reference>
<keyword evidence="3" id="KW-1185">Reference proteome</keyword>
<evidence type="ECO:0000313" key="3">
    <source>
        <dbReference type="Proteomes" id="UP001165652"/>
    </source>
</evidence>